<dbReference type="EMBL" id="CAXLJM020000035">
    <property type="protein sequence ID" value="CAL8104021.1"/>
    <property type="molecule type" value="Genomic_DNA"/>
</dbReference>
<sequence length="373" mass="42465">MPSSSSSSSDESRRRKRKREKRKSKSSKRQRLEKLETKLSELTELVKASLPMVNRDTLRSDLNSFNEGYSSTSSVASVFLEPDVARKDKRTVEKSTEAFSASMVNKIPDTRSADKEKGTDEANYDLQLHVLDEEVMQLLGEPVKHANKGPDVHPEVKTRWEAIAKSGMPKADRDTIREKFKPPKNCNFGAPPLNAELSKAVNAYTKSRDDELFRVQNNIETSISGMGQLLTSLLDDQRELSRHEIIAQLSDCARFLVGTQFQVSSFRRRQIRSNIKDITTHDMLQDISIYPQLFGEDLALKVKQAHSVAKVSLDMTKGPEKRQSGFKVRDNKDKDRPFTKLGNYGKVSRETLNSRRPFRNLKPIFKRGGQKKY</sequence>
<protein>
    <submittedName>
        <fullName evidence="2">Uncharacterized protein</fullName>
    </submittedName>
</protein>
<feature type="compositionally biased region" description="Basic and acidic residues" evidence="1">
    <location>
        <begin position="317"/>
        <end position="338"/>
    </location>
</feature>
<evidence type="ECO:0000256" key="1">
    <source>
        <dbReference type="SAM" id="MobiDB-lite"/>
    </source>
</evidence>
<evidence type="ECO:0000313" key="3">
    <source>
        <dbReference type="Proteomes" id="UP001642540"/>
    </source>
</evidence>
<feature type="region of interest" description="Disordered" evidence="1">
    <location>
        <begin position="1"/>
        <end position="35"/>
    </location>
</feature>
<comment type="caution">
    <text evidence="2">The sequence shown here is derived from an EMBL/GenBank/DDBJ whole genome shotgun (WGS) entry which is preliminary data.</text>
</comment>
<evidence type="ECO:0000313" key="2">
    <source>
        <dbReference type="EMBL" id="CAL8104021.1"/>
    </source>
</evidence>
<keyword evidence="3" id="KW-1185">Reference proteome</keyword>
<name>A0ABP1QI57_9HEXA</name>
<feature type="compositionally biased region" description="Basic residues" evidence="1">
    <location>
        <begin position="14"/>
        <end position="29"/>
    </location>
</feature>
<gene>
    <name evidence="2" type="ORF">ODALV1_LOCUS11626</name>
</gene>
<feature type="region of interest" description="Disordered" evidence="1">
    <location>
        <begin position="316"/>
        <end position="373"/>
    </location>
</feature>
<dbReference type="Proteomes" id="UP001642540">
    <property type="component" value="Unassembled WGS sequence"/>
</dbReference>
<proteinExistence type="predicted"/>
<organism evidence="2 3">
    <name type="scientific">Orchesella dallaii</name>
    <dbReference type="NCBI Taxonomy" id="48710"/>
    <lineage>
        <taxon>Eukaryota</taxon>
        <taxon>Metazoa</taxon>
        <taxon>Ecdysozoa</taxon>
        <taxon>Arthropoda</taxon>
        <taxon>Hexapoda</taxon>
        <taxon>Collembola</taxon>
        <taxon>Entomobryomorpha</taxon>
        <taxon>Entomobryoidea</taxon>
        <taxon>Orchesellidae</taxon>
        <taxon>Orchesellinae</taxon>
        <taxon>Orchesella</taxon>
    </lineage>
</organism>
<dbReference type="PANTHER" id="PTHR34239">
    <property type="entry name" value="APPLE DOMAIN-CONTAINING PROTEIN"/>
    <property type="match status" value="1"/>
</dbReference>
<reference evidence="2 3" key="1">
    <citation type="submission" date="2024-08" db="EMBL/GenBank/DDBJ databases">
        <authorList>
            <person name="Cucini C."/>
            <person name="Frati F."/>
        </authorList>
    </citation>
    <scope>NUCLEOTIDE SEQUENCE [LARGE SCALE GENOMIC DNA]</scope>
</reference>
<feature type="compositionally biased region" description="Basic residues" evidence="1">
    <location>
        <begin position="356"/>
        <end position="373"/>
    </location>
</feature>
<accession>A0ABP1QI57</accession>
<dbReference type="PANTHER" id="PTHR34239:SF2">
    <property type="entry name" value="TRANSPOSABLE ELEMENT P TRANSPOSASE_THAP9 CONSERVED DOMAIN-CONTAINING PROTEIN"/>
    <property type="match status" value="1"/>
</dbReference>